<sequence length="39" mass="4430">MRHAREQGAEAVVLDVRRQLPEDKYENMAEVMSGVGEVE</sequence>
<protein>
    <submittedName>
        <fullName evidence="1">Uncharacterized protein</fullName>
    </submittedName>
</protein>
<accession>A0A212JYB1</accession>
<gene>
    <name evidence="1" type="ORF">KL86APRO_11858</name>
</gene>
<organism evidence="1">
    <name type="scientific">uncultured Alphaproteobacteria bacterium</name>
    <dbReference type="NCBI Taxonomy" id="91750"/>
    <lineage>
        <taxon>Bacteria</taxon>
        <taxon>Pseudomonadati</taxon>
        <taxon>Pseudomonadota</taxon>
        <taxon>Alphaproteobacteria</taxon>
        <taxon>environmental samples</taxon>
    </lineage>
</organism>
<dbReference type="InterPro" id="IPR021527">
    <property type="entry name" value="DUF2795"/>
</dbReference>
<proteinExistence type="predicted"/>
<dbReference type="AlphaFoldDB" id="A0A212JYB1"/>
<dbReference type="Pfam" id="PF11387">
    <property type="entry name" value="DUF2795"/>
    <property type="match status" value="1"/>
</dbReference>
<name>A0A212JYB1_9PROT</name>
<evidence type="ECO:0000313" key="1">
    <source>
        <dbReference type="EMBL" id="SBW04470.1"/>
    </source>
</evidence>
<reference evidence="1" key="1">
    <citation type="submission" date="2016-04" db="EMBL/GenBank/DDBJ databases">
        <authorList>
            <person name="Evans L.H."/>
            <person name="Alamgir A."/>
            <person name="Owens N."/>
            <person name="Weber N.D."/>
            <person name="Virtaneva K."/>
            <person name="Barbian K."/>
            <person name="Babar A."/>
            <person name="Rosenke K."/>
        </authorList>
    </citation>
    <scope>NUCLEOTIDE SEQUENCE</scope>
    <source>
        <strain evidence="1">86</strain>
    </source>
</reference>
<dbReference type="EMBL" id="FLUO01000001">
    <property type="protein sequence ID" value="SBW04470.1"/>
    <property type="molecule type" value="Genomic_DNA"/>
</dbReference>